<name>A0ABU2LPM3_9ACTN</name>
<dbReference type="Pfam" id="PF04149">
    <property type="entry name" value="DUF397"/>
    <property type="match status" value="1"/>
</dbReference>
<reference evidence="3" key="1">
    <citation type="submission" date="2023-07" db="EMBL/GenBank/DDBJ databases">
        <title>30 novel species of actinomycetes from the DSMZ collection.</title>
        <authorList>
            <person name="Nouioui I."/>
        </authorList>
    </citation>
    <scope>NUCLEOTIDE SEQUENCE [LARGE SCALE GENOMIC DNA]</scope>
    <source>
        <strain evidence="3">DSM 44918</strain>
    </source>
</reference>
<gene>
    <name evidence="2" type="ORF">RNC47_14435</name>
</gene>
<accession>A0ABU2LPM3</accession>
<evidence type="ECO:0000313" key="3">
    <source>
        <dbReference type="Proteomes" id="UP001183420"/>
    </source>
</evidence>
<evidence type="ECO:0000259" key="1">
    <source>
        <dbReference type="Pfam" id="PF04149"/>
    </source>
</evidence>
<feature type="domain" description="DUF397" evidence="1">
    <location>
        <begin position="10"/>
        <end position="63"/>
    </location>
</feature>
<keyword evidence="3" id="KW-1185">Reference proteome</keyword>
<comment type="caution">
    <text evidence="2">The sequence shown here is derived from an EMBL/GenBank/DDBJ whole genome shotgun (WGS) entry which is preliminary data.</text>
</comment>
<protein>
    <submittedName>
        <fullName evidence="2">DUF397 domain-containing protein</fullName>
    </submittedName>
</protein>
<dbReference type="RefSeq" id="WP_311598891.1">
    <property type="nucleotide sequence ID" value="NZ_JAVREM010000014.1"/>
</dbReference>
<evidence type="ECO:0000313" key="2">
    <source>
        <dbReference type="EMBL" id="MDT0319537.1"/>
    </source>
</evidence>
<dbReference type="EMBL" id="JAVREM010000014">
    <property type="protein sequence ID" value="MDT0319537.1"/>
    <property type="molecule type" value="Genomic_DNA"/>
</dbReference>
<sequence>MTAQREAAGARWHVSSYSNSGNNCLEHGRLADGTQIVRDTKDRARAALVLTPGAWRGFVDAARAGAFGREG</sequence>
<dbReference type="InterPro" id="IPR007278">
    <property type="entry name" value="DUF397"/>
</dbReference>
<proteinExistence type="predicted"/>
<organism evidence="2 3">
    <name type="scientific">Streptomyces millisiae</name>
    <dbReference type="NCBI Taxonomy" id="3075542"/>
    <lineage>
        <taxon>Bacteria</taxon>
        <taxon>Bacillati</taxon>
        <taxon>Actinomycetota</taxon>
        <taxon>Actinomycetes</taxon>
        <taxon>Kitasatosporales</taxon>
        <taxon>Streptomycetaceae</taxon>
        <taxon>Streptomyces</taxon>
    </lineage>
</organism>
<dbReference type="Proteomes" id="UP001183420">
    <property type="component" value="Unassembled WGS sequence"/>
</dbReference>